<protein>
    <submittedName>
        <fullName evidence="1">Uncharacterized protein</fullName>
    </submittedName>
</protein>
<dbReference type="AlphaFoldDB" id="A0A392PSZ6"/>
<sequence>MWDPLAGKAAAPRSARGDYSTAVGGGGYLWMWQLATGKATSGSPDYSMEVGGGGFGSWMAPPAAIVKHRVRSENQNLL</sequence>
<proteinExistence type="predicted"/>
<organism evidence="1 2">
    <name type="scientific">Trifolium medium</name>
    <dbReference type="NCBI Taxonomy" id="97028"/>
    <lineage>
        <taxon>Eukaryota</taxon>
        <taxon>Viridiplantae</taxon>
        <taxon>Streptophyta</taxon>
        <taxon>Embryophyta</taxon>
        <taxon>Tracheophyta</taxon>
        <taxon>Spermatophyta</taxon>
        <taxon>Magnoliopsida</taxon>
        <taxon>eudicotyledons</taxon>
        <taxon>Gunneridae</taxon>
        <taxon>Pentapetalae</taxon>
        <taxon>rosids</taxon>
        <taxon>fabids</taxon>
        <taxon>Fabales</taxon>
        <taxon>Fabaceae</taxon>
        <taxon>Papilionoideae</taxon>
        <taxon>50 kb inversion clade</taxon>
        <taxon>NPAAA clade</taxon>
        <taxon>Hologalegina</taxon>
        <taxon>IRL clade</taxon>
        <taxon>Trifolieae</taxon>
        <taxon>Trifolium</taxon>
    </lineage>
</organism>
<evidence type="ECO:0000313" key="1">
    <source>
        <dbReference type="EMBL" id="MCI14802.1"/>
    </source>
</evidence>
<comment type="caution">
    <text evidence="1">The sequence shown here is derived from an EMBL/GenBank/DDBJ whole genome shotgun (WGS) entry which is preliminary data.</text>
</comment>
<accession>A0A392PSZ6</accession>
<dbReference type="EMBL" id="LXQA010093861">
    <property type="protein sequence ID" value="MCI14802.1"/>
    <property type="molecule type" value="Genomic_DNA"/>
</dbReference>
<reference evidence="1 2" key="1">
    <citation type="journal article" date="2018" name="Front. Plant Sci.">
        <title>Red Clover (Trifolium pratense) and Zigzag Clover (T. medium) - A Picture of Genomic Similarities and Differences.</title>
        <authorList>
            <person name="Dluhosova J."/>
            <person name="Istvanek J."/>
            <person name="Nedelnik J."/>
            <person name="Repkova J."/>
        </authorList>
    </citation>
    <scope>NUCLEOTIDE SEQUENCE [LARGE SCALE GENOMIC DNA]</scope>
    <source>
        <strain evidence="2">cv. 10/8</strain>
        <tissue evidence="1">Leaf</tissue>
    </source>
</reference>
<keyword evidence="2" id="KW-1185">Reference proteome</keyword>
<evidence type="ECO:0000313" key="2">
    <source>
        <dbReference type="Proteomes" id="UP000265520"/>
    </source>
</evidence>
<name>A0A392PSZ6_9FABA</name>
<dbReference type="Proteomes" id="UP000265520">
    <property type="component" value="Unassembled WGS sequence"/>
</dbReference>